<protein>
    <recommendedName>
        <fullName evidence="3">NAD-dependent epimerase/dehydratase domain-containing protein</fullName>
    </recommendedName>
</protein>
<evidence type="ECO:0000259" key="3">
    <source>
        <dbReference type="Pfam" id="PF01370"/>
    </source>
</evidence>
<keyword evidence="5" id="KW-1185">Reference proteome</keyword>
<dbReference type="InterPro" id="IPR050425">
    <property type="entry name" value="NAD(P)_dehydrat-like"/>
</dbReference>
<comment type="similarity">
    <text evidence="2">Belongs to the NAD(P)-dependent epimerase/dehydratase family. Dihydroflavonol-4-reductase subfamily.</text>
</comment>
<evidence type="ECO:0000313" key="4">
    <source>
        <dbReference type="EMBL" id="CAA7262107.1"/>
    </source>
</evidence>
<dbReference type="PANTHER" id="PTHR10366">
    <property type="entry name" value="NAD DEPENDENT EPIMERASE/DEHYDRATASE"/>
    <property type="match status" value="1"/>
</dbReference>
<proteinExistence type="inferred from homology"/>
<evidence type="ECO:0000256" key="2">
    <source>
        <dbReference type="ARBA" id="ARBA00023445"/>
    </source>
</evidence>
<dbReference type="SUPFAM" id="SSF51735">
    <property type="entry name" value="NAD(P)-binding Rossmann-fold domains"/>
    <property type="match status" value="1"/>
</dbReference>
<dbReference type="EMBL" id="CACVBS010000035">
    <property type="protein sequence ID" value="CAA7262107.1"/>
    <property type="molecule type" value="Genomic_DNA"/>
</dbReference>
<dbReference type="InterPro" id="IPR036291">
    <property type="entry name" value="NAD(P)-bd_dom_sf"/>
</dbReference>
<evidence type="ECO:0000313" key="5">
    <source>
        <dbReference type="Proteomes" id="UP000467700"/>
    </source>
</evidence>
<name>A0A8S0XPN9_CYCAE</name>
<comment type="caution">
    <text evidence="4">The sequence shown here is derived from an EMBL/GenBank/DDBJ whole genome shotgun (WGS) entry which is preliminary data.</text>
</comment>
<dbReference type="InterPro" id="IPR001509">
    <property type="entry name" value="Epimerase_deHydtase"/>
</dbReference>
<dbReference type="Gene3D" id="3.40.50.720">
    <property type="entry name" value="NAD(P)-binding Rossmann-like Domain"/>
    <property type="match status" value="1"/>
</dbReference>
<feature type="domain" description="NAD-dependent epimerase/dehydratase" evidence="3">
    <location>
        <begin position="13"/>
        <end position="268"/>
    </location>
</feature>
<dbReference type="PANTHER" id="PTHR10366:SF564">
    <property type="entry name" value="STEROL-4-ALPHA-CARBOXYLATE 3-DEHYDROGENASE, DECARBOXYLATING"/>
    <property type="match status" value="1"/>
</dbReference>
<organism evidence="4 5">
    <name type="scientific">Cyclocybe aegerita</name>
    <name type="common">Black poplar mushroom</name>
    <name type="synonym">Agrocybe aegerita</name>
    <dbReference type="NCBI Taxonomy" id="1973307"/>
    <lineage>
        <taxon>Eukaryota</taxon>
        <taxon>Fungi</taxon>
        <taxon>Dikarya</taxon>
        <taxon>Basidiomycota</taxon>
        <taxon>Agaricomycotina</taxon>
        <taxon>Agaricomycetes</taxon>
        <taxon>Agaricomycetidae</taxon>
        <taxon>Agaricales</taxon>
        <taxon>Agaricineae</taxon>
        <taxon>Bolbitiaceae</taxon>
        <taxon>Cyclocybe</taxon>
    </lineage>
</organism>
<dbReference type="GO" id="GO:0016616">
    <property type="term" value="F:oxidoreductase activity, acting on the CH-OH group of donors, NAD or NADP as acceptor"/>
    <property type="evidence" value="ECO:0007669"/>
    <property type="project" value="TreeGrafter"/>
</dbReference>
<evidence type="ECO:0000256" key="1">
    <source>
        <dbReference type="ARBA" id="ARBA00023002"/>
    </source>
</evidence>
<dbReference type="Pfam" id="PF01370">
    <property type="entry name" value="Epimerase"/>
    <property type="match status" value="1"/>
</dbReference>
<accession>A0A8S0XPN9</accession>
<sequence>MGQESSAPQGGKALVSGANGYIGMWTVQTLLERRCSVRGTVRSVDKGKYLSDYFSKAGFGDKFEVVVVEDFSKEGAFDEAVKGVDAILHTASPFHWGAKNPQVPAVGGTSGVLNSALKYAPNVKRIVITSSCAALINTGLSKPTVFTEEGWNETAVKEAEEQGDKTHPGVIYCAAKVLAERFAWKFYEEHKSEVGWGITTILPAFVVGPPIQDVSSPTSLNQSLQMWYDNVLSGSAKKATLAQANTWVDVRDIALAHVLAMENKATGGERIIAAAGVCLLQDWVETANALQPNPLPSCKLSVGFPETLEGERVYHMSYSKAKEERILGIKFRTMEETTRAIFEEFAKRGW</sequence>
<dbReference type="OrthoDB" id="2735536at2759"/>
<reference evidence="4 5" key="1">
    <citation type="submission" date="2020-01" db="EMBL/GenBank/DDBJ databases">
        <authorList>
            <person name="Gupta K D."/>
        </authorList>
    </citation>
    <scope>NUCLEOTIDE SEQUENCE [LARGE SCALE GENOMIC DNA]</scope>
</reference>
<keyword evidence="1" id="KW-0560">Oxidoreductase</keyword>
<gene>
    <name evidence="4" type="ORF">AAE3_LOCUS4206</name>
</gene>
<dbReference type="Proteomes" id="UP000467700">
    <property type="component" value="Unassembled WGS sequence"/>
</dbReference>
<dbReference type="AlphaFoldDB" id="A0A8S0XPN9"/>